<dbReference type="SUPFAM" id="SSF64288">
    <property type="entry name" value="Chorismate lyase-like"/>
    <property type="match status" value="1"/>
</dbReference>
<organism evidence="1 2">
    <name type="scientific">Neiella litorisoli</name>
    <dbReference type="NCBI Taxonomy" id="2771431"/>
    <lineage>
        <taxon>Bacteria</taxon>
        <taxon>Pseudomonadati</taxon>
        <taxon>Pseudomonadota</taxon>
        <taxon>Gammaproteobacteria</taxon>
        <taxon>Alteromonadales</taxon>
        <taxon>Echinimonadaceae</taxon>
        <taxon>Neiella</taxon>
    </lineage>
</organism>
<dbReference type="EMBL" id="JACXAF010000035">
    <property type="protein sequence ID" value="MBD1391352.1"/>
    <property type="molecule type" value="Genomic_DNA"/>
</dbReference>
<reference evidence="1" key="1">
    <citation type="submission" date="2020-09" db="EMBL/GenBank/DDBJ databases">
        <title>A novel bacterium of genus Neiella, isolated from South China Sea.</title>
        <authorList>
            <person name="Huang H."/>
            <person name="Mo K."/>
            <person name="Hu Y."/>
        </authorList>
    </citation>
    <scope>NUCLEOTIDE SEQUENCE</scope>
    <source>
        <strain evidence="1">HB171785</strain>
    </source>
</reference>
<gene>
    <name evidence="1" type="ORF">IC617_18145</name>
</gene>
<dbReference type="InterPro" id="IPR028978">
    <property type="entry name" value="Chorismate_lyase_/UTRA_dom_sf"/>
</dbReference>
<comment type="caution">
    <text evidence="1">The sequence shown here is derived from an EMBL/GenBank/DDBJ whole genome shotgun (WGS) entry which is preliminary data.</text>
</comment>
<sequence>MTKDAQLPPLLKVLISADGTISNMLEAWFNEAVAAQVVQTTAPVSDHDLLMLDASPGDEVICRSTQIVGKSTATTYLRASAVILAERVPAQTLACIEKHEAGIGKALRQARSETLREVLDWGIDEQNNEVWRCYRIVMNGQPVMLITEHFPITTYGSHNELRQ</sequence>
<dbReference type="RefSeq" id="WP_191146409.1">
    <property type="nucleotide sequence ID" value="NZ_JACXAF010000035.1"/>
</dbReference>
<protein>
    <submittedName>
        <fullName evidence="1">DUF98 domain-containing protein</fullName>
    </submittedName>
</protein>
<evidence type="ECO:0000313" key="2">
    <source>
        <dbReference type="Proteomes" id="UP000638014"/>
    </source>
</evidence>
<name>A0A8J6UQI6_9GAMM</name>
<dbReference type="Proteomes" id="UP000638014">
    <property type="component" value="Unassembled WGS sequence"/>
</dbReference>
<keyword evidence="2" id="KW-1185">Reference proteome</keyword>
<dbReference type="AlphaFoldDB" id="A0A8J6UQI6"/>
<proteinExistence type="predicted"/>
<accession>A0A8J6UQI6</accession>
<dbReference type="Gene3D" id="3.40.1410.10">
    <property type="entry name" value="Chorismate lyase-like"/>
    <property type="match status" value="1"/>
</dbReference>
<evidence type="ECO:0000313" key="1">
    <source>
        <dbReference type="EMBL" id="MBD1391352.1"/>
    </source>
</evidence>